<feature type="active site" evidence="7">
    <location>
        <position position="294"/>
    </location>
</feature>
<gene>
    <name evidence="11" type="ORF">HPB51_006042</name>
</gene>
<accession>A0A9J6D8I7</accession>
<evidence type="ECO:0000256" key="2">
    <source>
        <dbReference type="ARBA" id="ARBA00022670"/>
    </source>
</evidence>
<keyword evidence="3" id="KW-0064">Aspartyl protease</keyword>
<feature type="domain" description="Peptidase A1" evidence="10">
    <location>
        <begin position="276"/>
        <end position="590"/>
    </location>
</feature>
<dbReference type="InterPro" id="IPR033121">
    <property type="entry name" value="PEPTIDASE_A1"/>
</dbReference>
<evidence type="ECO:0000313" key="11">
    <source>
        <dbReference type="EMBL" id="KAH8018420.1"/>
    </source>
</evidence>
<keyword evidence="6" id="KW-0325">Glycoprotein</keyword>
<sequence length="593" mass="65106">MPTRAELAKRIEDLEANFDSRLAKLVDRIVGDVTTKLRETGFDLGALNSEVKSMDAGLKMLNDIVETVRTQQQELCSTNKALKNENETLKKKVADLEQYTQMNNVEIKGVPSSQGEDCVAIVQSIGNKINCPVSGTVLDVVHRVPAKSGQQNIVARFRSPLFKKHFVSFAHRPRSTCVQRVKAKRTLCERRADDATRMLSSAVECHGRKMATVVTRQVTNMELQTTVLLVFTLIVGSSAEFALQLGWHDPNVTEIRGRALGDPIPIILTNYNNMQFYGIIKIGTPPQSFKLLMDTSSSNFWTPSIECDQSMACLDHAKYDSSKSSTFTKSGRYIRIRYSGGVVRGITSIDNVVVGPASVKQYKFAEIDHSDGKLFRNAKYDGIFGLAFPSISQNNQLPLFDAMVKQGVVRQAVFSLYLSKQPSEQNGGEIYFGGINAQRYTGAIHYVPVSQAAHWQVVMDNIDVKGTKLCVGGCPTVVDSGTSFLSGPSADVETLNRVIGATKTAAGYFEVNCATISSLPPITFNLNGKSFPLQGEAYTIRIPLTTGGEQCFTRISESDASGTNLWILGAVFTQTYYTVFDRAQNRVGFATAV</sequence>
<name>A0A9J6D8I7_RHIMP</name>
<feature type="active site" evidence="7">
    <location>
        <position position="479"/>
    </location>
</feature>
<dbReference type="InterPro" id="IPR021109">
    <property type="entry name" value="Peptidase_aspartic_dom_sf"/>
</dbReference>
<dbReference type="GO" id="GO:0006508">
    <property type="term" value="P:proteolysis"/>
    <property type="evidence" value="ECO:0007669"/>
    <property type="project" value="UniProtKB-KW"/>
</dbReference>
<reference evidence="11" key="1">
    <citation type="journal article" date="2020" name="Cell">
        <title>Large-Scale Comparative Analyses of Tick Genomes Elucidate Their Genetic Diversity and Vector Capacities.</title>
        <authorList>
            <consortium name="Tick Genome and Microbiome Consortium (TIGMIC)"/>
            <person name="Jia N."/>
            <person name="Wang J."/>
            <person name="Shi W."/>
            <person name="Du L."/>
            <person name="Sun Y."/>
            <person name="Zhan W."/>
            <person name="Jiang J.F."/>
            <person name="Wang Q."/>
            <person name="Zhang B."/>
            <person name="Ji P."/>
            <person name="Bell-Sakyi L."/>
            <person name="Cui X.M."/>
            <person name="Yuan T.T."/>
            <person name="Jiang B.G."/>
            <person name="Yang W.F."/>
            <person name="Lam T.T."/>
            <person name="Chang Q.C."/>
            <person name="Ding S.J."/>
            <person name="Wang X.J."/>
            <person name="Zhu J.G."/>
            <person name="Ruan X.D."/>
            <person name="Zhao L."/>
            <person name="Wei J.T."/>
            <person name="Ye R.Z."/>
            <person name="Que T.C."/>
            <person name="Du C.H."/>
            <person name="Zhou Y.H."/>
            <person name="Cheng J.X."/>
            <person name="Dai P.F."/>
            <person name="Guo W.B."/>
            <person name="Han X.H."/>
            <person name="Huang E.J."/>
            <person name="Li L.F."/>
            <person name="Wei W."/>
            <person name="Gao Y.C."/>
            <person name="Liu J.Z."/>
            <person name="Shao H.Z."/>
            <person name="Wang X."/>
            <person name="Wang C.C."/>
            <person name="Yang T.C."/>
            <person name="Huo Q.B."/>
            <person name="Li W."/>
            <person name="Chen H.Y."/>
            <person name="Chen S.E."/>
            <person name="Zhou L.G."/>
            <person name="Ni X.B."/>
            <person name="Tian J.H."/>
            <person name="Sheng Y."/>
            <person name="Liu T."/>
            <person name="Pan Y.S."/>
            <person name="Xia L.Y."/>
            <person name="Li J."/>
            <person name="Zhao F."/>
            <person name="Cao W.C."/>
        </authorList>
    </citation>
    <scope>NUCLEOTIDE SEQUENCE</scope>
    <source>
        <strain evidence="11">Rmic-2018</strain>
    </source>
</reference>
<evidence type="ECO:0000256" key="1">
    <source>
        <dbReference type="ARBA" id="ARBA00007447"/>
    </source>
</evidence>
<evidence type="ECO:0000256" key="8">
    <source>
        <dbReference type="PIRSR" id="PIRSR601461-2"/>
    </source>
</evidence>
<dbReference type="PROSITE" id="PS51767">
    <property type="entry name" value="PEPTIDASE_A1"/>
    <property type="match status" value="1"/>
</dbReference>
<dbReference type="GO" id="GO:0005764">
    <property type="term" value="C:lysosome"/>
    <property type="evidence" value="ECO:0007669"/>
    <property type="project" value="TreeGrafter"/>
</dbReference>
<keyword evidence="5 8" id="KW-1015">Disulfide bond</keyword>
<evidence type="ECO:0000256" key="7">
    <source>
        <dbReference type="PIRSR" id="PIRSR601461-1"/>
    </source>
</evidence>
<dbReference type="VEuPathDB" id="VectorBase:LOC119161962"/>
<dbReference type="PRINTS" id="PR00792">
    <property type="entry name" value="PEPSIN"/>
</dbReference>
<evidence type="ECO:0000259" key="10">
    <source>
        <dbReference type="PROSITE" id="PS51767"/>
    </source>
</evidence>
<dbReference type="GO" id="GO:0004190">
    <property type="term" value="F:aspartic-type endopeptidase activity"/>
    <property type="evidence" value="ECO:0007669"/>
    <property type="project" value="UniProtKB-KW"/>
</dbReference>
<keyword evidence="12" id="KW-1185">Reference proteome</keyword>
<dbReference type="FunFam" id="2.40.70.10:FF:000002">
    <property type="entry name" value="Vacuolar aspartic proteinase"/>
    <property type="match status" value="1"/>
</dbReference>
<dbReference type="Proteomes" id="UP000821866">
    <property type="component" value="Chromosome 8"/>
</dbReference>
<comment type="similarity">
    <text evidence="1">Belongs to the peptidase A1 family.</text>
</comment>
<organism evidence="11 12">
    <name type="scientific">Rhipicephalus microplus</name>
    <name type="common">Cattle tick</name>
    <name type="synonym">Boophilus microplus</name>
    <dbReference type="NCBI Taxonomy" id="6941"/>
    <lineage>
        <taxon>Eukaryota</taxon>
        <taxon>Metazoa</taxon>
        <taxon>Ecdysozoa</taxon>
        <taxon>Arthropoda</taxon>
        <taxon>Chelicerata</taxon>
        <taxon>Arachnida</taxon>
        <taxon>Acari</taxon>
        <taxon>Parasitiformes</taxon>
        <taxon>Ixodida</taxon>
        <taxon>Ixodoidea</taxon>
        <taxon>Ixodidae</taxon>
        <taxon>Rhipicephalinae</taxon>
        <taxon>Rhipicephalus</taxon>
        <taxon>Boophilus</taxon>
    </lineage>
</organism>
<feature type="disulfide bond" evidence="8">
    <location>
        <begin position="513"/>
        <end position="551"/>
    </location>
</feature>
<dbReference type="VEuPathDB" id="VectorBase:LOC119176766"/>
<dbReference type="InterPro" id="IPR001461">
    <property type="entry name" value="Aspartic_peptidase_A1"/>
</dbReference>
<feature type="disulfide bond" evidence="8">
    <location>
        <begin position="470"/>
        <end position="474"/>
    </location>
</feature>
<dbReference type="SUPFAM" id="SSF50630">
    <property type="entry name" value="Acid proteases"/>
    <property type="match status" value="1"/>
</dbReference>
<keyword evidence="2" id="KW-0645">Protease</keyword>
<dbReference type="EMBL" id="JABSTU010000010">
    <property type="protein sequence ID" value="KAH8018420.1"/>
    <property type="molecule type" value="Genomic_DNA"/>
</dbReference>
<evidence type="ECO:0000313" key="12">
    <source>
        <dbReference type="Proteomes" id="UP000821866"/>
    </source>
</evidence>
<dbReference type="Pfam" id="PF00026">
    <property type="entry name" value="Asp"/>
    <property type="match status" value="1"/>
</dbReference>
<proteinExistence type="inferred from homology"/>
<dbReference type="FunFam" id="2.40.70.10:FF:000008">
    <property type="entry name" value="Cathepsin D"/>
    <property type="match status" value="1"/>
</dbReference>
<keyword evidence="4" id="KW-0378">Hydrolase</keyword>
<comment type="caution">
    <text evidence="11">The sequence shown here is derived from an EMBL/GenBank/DDBJ whole genome shotgun (WGS) entry which is preliminary data.</text>
</comment>
<dbReference type="PANTHER" id="PTHR47966">
    <property type="entry name" value="BETA-SITE APP-CLEAVING ENZYME, ISOFORM A-RELATED"/>
    <property type="match status" value="1"/>
</dbReference>
<dbReference type="AlphaFoldDB" id="A0A9J6D8I7"/>
<protein>
    <recommendedName>
        <fullName evidence="10">Peptidase A1 domain-containing protein</fullName>
    </recommendedName>
</protein>
<evidence type="ECO:0000256" key="3">
    <source>
        <dbReference type="ARBA" id="ARBA00022750"/>
    </source>
</evidence>
<evidence type="ECO:0000256" key="9">
    <source>
        <dbReference type="SAM" id="Coils"/>
    </source>
</evidence>
<evidence type="ECO:0000256" key="6">
    <source>
        <dbReference type="ARBA" id="ARBA00023180"/>
    </source>
</evidence>
<reference evidence="11" key="2">
    <citation type="submission" date="2021-09" db="EMBL/GenBank/DDBJ databases">
        <authorList>
            <person name="Jia N."/>
            <person name="Wang J."/>
            <person name="Shi W."/>
            <person name="Du L."/>
            <person name="Sun Y."/>
            <person name="Zhan W."/>
            <person name="Jiang J."/>
            <person name="Wang Q."/>
            <person name="Zhang B."/>
            <person name="Ji P."/>
            <person name="Sakyi L.B."/>
            <person name="Cui X."/>
            <person name="Yuan T."/>
            <person name="Jiang B."/>
            <person name="Yang W."/>
            <person name="Lam T.T.-Y."/>
            <person name="Chang Q."/>
            <person name="Ding S."/>
            <person name="Wang X."/>
            <person name="Zhu J."/>
            <person name="Ruan X."/>
            <person name="Zhao L."/>
            <person name="Wei J."/>
            <person name="Que T."/>
            <person name="Du C."/>
            <person name="Cheng J."/>
            <person name="Dai P."/>
            <person name="Han X."/>
            <person name="Huang E."/>
            <person name="Gao Y."/>
            <person name="Liu J."/>
            <person name="Shao H."/>
            <person name="Ye R."/>
            <person name="Li L."/>
            <person name="Wei W."/>
            <person name="Wang X."/>
            <person name="Wang C."/>
            <person name="Huo Q."/>
            <person name="Li W."/>
            <person name="Guo W."/>
            <person name="Chen H."/>
            <person name="Chen S."/>
            <person name="Zhou L."/>
            <person name="Zhou L."/>
            <person name="Ni X."/>
            <person name="Tian J."/>
            <person name="Zhou Y."/>
            <person name="Sheng Y."/>
            <person name="Liu T."/>
            <person name="Pan Y."/>
            <person name="Xia L."/>
            <person name="Li J."/>
            <person name="Zhao F."/>
            <person name="Cao W."/>
        </authorList>
    </citation>
    <scope>NUCLEOTIDE SEQUENCE</scope>
    <source>
        <strain evidence="11">Rmic-2018</strain>
        <tissue evidence="11">Larvae</tissue>
    </source>
</reference>
<feature type="coiled-coil region" evidence="9">
    <location>
        <begin position="72"/>
        <end position="102"/>
    </location>
</feature>
<dbReference type="PANTHER" id="PTHR47966:SF51">
    <property type="entry name" value="BETA-SITE APP-CLEAVING ENZYME, ISOFORM A-RELATED"/>
    <property type="match status" value="1"/>
</dbReference>
<keyword evidence="9" id="KW-0175">Coiled coil</keyword>
<evidence type="ECO:0000256" key="5">
    <source>
        <dbReference type="ARBA" id="ARBA00023157"/>
    </source>
</evidence>
<dbReference type="Gene3D" id="2.40.70.10">
    <property type="entry name" value="Acid Proteases"/>
    <property type="match status" value="2"/>
</dbReference>
<evidence type="ECO:0000256" key="4">
    <source>
        <dbReference type="ARBA" id="ARBA00022801"/>
    </source>
</evidence>
<feature type="disulfide bond" evidence="8">
    <location>
        <begin position="307"/>
        <end position="313"/>
    </location>
</feature>